<feature type="compositionally biased region" description="Acidic residues" evidence="1">
    <location>
        <begin position="161"/>
        <end position="171"/>
    </location>
</feature>
<gene>
    <name evidence="2" type="ORF">M440DRAFT_1308560</name>
</gene>
<protein>
    <submittedName>
        <fullName evidence="2">Uncharacterized protein</fullName>
    </submittedName>
</protein>
<feature type="non-terminal residue" evidence="2">
    <location>
        <position position="1"/>
    </location>
</feature>
<name>A0A2T4BY98_TRILO</name>
<evidence type="ECO:0000313" key="2">
    <source>
        <dbReference type="EMBL" id="PTB74245.1"/>
    </source>
</evidence>
<proteinExistence type="predicted"/>
<feature type="non-terminal residue" evidence="2">
    <location>
        <position position="245"/>
    </location>
</feature>
<dbReference type="OrthoDB" id="5093197at2759"/>
<organism evidence="2 3">
    <name type="scientific">Trichoderma longibrachiatum ATCC 18648</name>
    <dbReference type="NCBI Taxonomy" id="983965"/>
    <lineage>
        <taxon>Eukaryota</taxon>
        <taxon>Fungi</taxon>
        <taxon>Dikarya</taxon>
        <taxon>Ascomycota</taxon>
        <taxon>Pezizomycotina</taxon>
        <taxon>Sordariomycetes</taxon>
        <taxon>Hypocreomycetidae</taxon>
        <taxon>Hypocreales</taxon>
        <taxon>Hypocreaceae</taxon>
        <taxon>Trichoderma</taxon>
    </lineage>
</organism>
<evidence type="ECO:0000256" key="1">
    <source>
        <dbReference type="SAM" id="MobiDB-lite"/>
    </source>
</evidence>
<dbReference type="AlphaFoldDB" id="A0A2T4BY98"/>
<reference evidence="2 3" key="1">
    <citation type="submission" date="2016-07" db="EMBL/GenBank/DDBJ databases">
        <title>Multiple horizontal gene transfer events from other fungi enriched the ability of initially mycotrophic Trichoderma (Ascomycota) to feed on dead plant biomass.</title>
        <authorList>
            <consortium name="DOE Joint Genome Institute"/>
            <person name="Aerts A."/>
            <person name="Atanasova L."/>
            <person name="Chenthamara K."/>
            <person name="Zhang J."/>
            <person name="Grujic M."/>
            <person name="Henrissat B."/>
            <person name="Kuo A."/>
            <person name="Salamov A."/>
            <person name="Lipzen A."/>
            <person name="Labutti K."/>
            <person name="Barry K."/>
            <person name="Miao Y."/>
            <person name="Rahimi M.J."/>
            <person name="Shen Q."/>
            <person name="Grigoriev I.V."/>
            <person name="Kubicek C.P."/>
            <person name="Druzhinina I.S."/>
        </authorList>
    </citation>
    <scope>NUCLEOTIDE SEQUENCE [LARGE SCALE GENOMIC DNA]</scope>
    <source>
        <strain evidence="2 3">ATCC 18648</strain>
    </source>
</reference>
<dbReference type="Proteomes" id="UP000240760">
    <property type="component" value="Unassembled WGS sequence"/>
</dbReference>
<keyword evidence="3" id="KW-1185">Reference proteome</keyword>
<sequence length="245" mass="28007">EQEEAGCETISKITHLHRQKLEEYHIQRYRASLTNTLSRTHLDDAVLLLLLTQPPSEEDHYKTLSDKILALWNANQTRIRASLPRYVEGYPVRDRIQPPRFGARRTLKPSGLGDCLQCLAKGLPCSMGVRATGEEGDGLKVGCRRCVADGERCIIEHEEVHDDDDDEEEEEDKGRMSGDGKGREEEESGLWDWWDGVPDRDQDVDSAAEAIEMWERRRKGMKLELIGGRMLWVDFRGFAPRGMTE</sequence>
<accession>A0A2T4BY98</accession>
<dbReference type="EMBL" id="KZ679136">
    <property type="protein sequence ID" value="PTB74245.1"/>
    <property type="molecule type" value="Genomic_DNA"/>
</dbReference>
<evidence type="ECO:0000313" key="3">
    <source>
        <dbReference type="Proteomes" id="UP000240760"/>
    </source>
</evidence>
<feature type="compositionally biased region" description="Basic and acidic residues" evidence="1">
    <location>
        <begin position="172"/>
        <end position="184"/>
    </location>
</feature>
<feature type="region of interest" description="Disordered" evidence="1">
    <location>
        <begin position="157"/>
        <end position="201"/>
    </location>
</feature>